<gene>
    <name evidence="1" type="ORF">NEZAVI_LOCUS7190</name>
</gene>
<keyword evidence="2" id="KW-1185">Reference proteome</keyword>
<organism evidence="1 2">
    <name type="scientific">Nezara viridula</name>
    <name type="common">Southern green stink bug</name>
    <name type="synonym">Cimex viridulus</name>
    <dbReference type="NCBI Taxonomy" id="85310"/>
    <lineage>
        <taxon>Eukaryota</taxon>
        <taxon>Metazoa</taxon>
        <taxon>Ecdysozoa</taxon>
        <taxon>Arthropoda</taxon>
        <taxon>Hexapoda</taxon>
        <taxon>Insecta</taxon>
        <taxon>Pterygota</taxon>
        <taxon>Neoptera</taxon>
        <taxon>Paraneoptera</taxon>
        <taxon>Hemiptera</taxon>
        <taxon>Heteroptera</taxon>
        <taxon>Panheteroptera</taxon>
        <taxon>Pentatomomorpha</taxon>
        <taxon>Pentatomoidea</taxon>
        <taxon>Pentatomidae</taxon>
        <taxon>Pentatominae</taxon>
        <taxon>Nezara</taxon>
    </lineage>
</organism>
<accession>A0A9P0H877</accession>
<proteinExistence type="predicted"/>
<dbReference type="EMBL" id="OV725079">
    <property type="protein sequence ID" value="CAH1397350.1"/>
    <property type="molecule type" value="Genomic_DNA"/>
</dbReference>
<name>A0A9P0H877_NEZVI</name>
<dbReference type="AlphaFoldDB" id="A0A9P0H877"/>
<evidence type="ECO:0000313" key="1">
    <source>
        <dbReference type="EMBL" id="CAH1397350.1"/>
    </source>
</evidence>
<sequence length="72" mass="7750">MAAGMLFNMLEVGMWNGLPAEFCSSSQDQVNSAVAAKEHSRVHLCLGLALRKPSSQHTRLLALVRIGEDGTP</sequence>
<dbReference type="Proteomes" id="UP001152798">
    <property type="component" value="Chromosome 3"/>
</dbReference>
<reference evidence="1" key="1">
    <citation type="submission" date="2022-01" db="EMBL/GenBank/DDBJ databases">
        <authorList>
            <person name="King R."/>
        </authorList>
    </citation>
    <scope>NUCLEOTIDE SEQUENCE</scope>
</reference>
<protein>
    <submittedName>
        <fullName evidence="1">Uncharacterized protein</fullName>
    </submittedName>
</protein>
<evidence type="ECO:0000313" key="2">
    <source>
        <dbReference type="Proteomes" id="UP001152798"/>
    </source>
</evidence>